<reference evidence="1 2" key="1">
    <citation type="submission" date="2024-04" db="EMBL/GenBank/DDBJ databases">
        <authorList>
            <person name="Fracassetti M."/>
        </authorList>
    </citation>
    <scope>NUCLEOTIDE SEQUENCE [LARGE SCALE GENOMIC DNA]</scope>
</reference>
<organism evidence="1 2">
    <name type="scientific">Linum trigynum</name>
    <dbReference type="NCBI Taxonomy" id="586398"/>
    <lineage>
        <taxon>Eukaryota</taxon>
        <taxon>Viridiplantae</taxon>
        <taxon>Streptophyta</taxon>
        <taxon>Embryophyta</taxon>
        <taxon>Tracheophyta</taxon>
        <taxon>Spermatophyta</taxon>
        <taxon>Magnoliopsida</taxon>
        <taxon>eudicotyledons</taxon>
        <taxon>Gunneridae</taxon>
        <taxon>Pentapetalae</taxon>
        <taxon>rosids</taxon>
        <taxon>fabids</taxon>
        <taxon>Malpighiales</taxon>
        <taxon>Linaceae</taxon>
        <taxon>Linum</taxon>
    </lineage>
</organism>
<dbReference type="InterPro" id="IPR047262">
    <property type="entry name" value="PRX-like1"/>
</dbReference>
<dbReference type="PANTHER" id="PTHR43640">
    <property type="entry name" value="OS07G0260300 PROTEIN"/>
    <property type="match status" value="1"/>
</dbReference>
<dbReference type="AlphaFoldDB" id="A0AAV2D0T5"/>
<protein>
    <submittedName>
        <fullName evidence="1">Uncharacterized protein</fullName>
    </submittedName>
</protein>
<accession>A0AAV2D0T5</accession>
<dbReference type="Proteomes" id="UP001497516">
    <property type="component" value="Chromosome 10"/>
</dbReference>
<dbReference type="PANTHER" id="PTHR43640:SF1">
    <property type="entry name" value="THIOREDOXIN-DEPENDENT PEROXIREDOXIN"/>
    <property type="match status" value="1"/>
</dbReference>
<evidence type="ECO:0000313" key="1">
    <source>
        <dbReference type="EMBL" id="CAL1362938.1"/>
    </source>
</evidence>
<gene>
    <name evidence="1" type="ORF">LTRI10_LOCUS9695</name>
</gene>
<dbReference type="Gene3D" id="3.40.30.10">
    <property type="entry name" value="Glutaredoxin"/>
    <property type="match status" value="1"/>
</dbReference>
<evidence type="ECO:0000313" key="2">
    <source>
        <dbReference type="Proteomes" id="UP001497516"/>
    </source>
</evidence>
<dbReference type="EMBL" id="OZ034814">
    <property type="protein sequence ID" value="CAL1362938.1"/>
    <property type="molecule type" value="Genomic_DNA"/>
</dbReference>
<proteinExistence type="predicted"/>
<name>A0AAV2D0T5_9ROSI</name>
<keyword evidence="2" id="KW-1185">Reference proteome</keyword>
<sequence>MCICTMKVSHTWSRKDLLSLQFLQILLLHTHRMDQNPWLRMLNCFNYPFSYLYDKDGRRPFELVYHGQFDDSRTKSNVPVTGRDLSRGTDSIQSGQQFHKFRNQVSGSA</sequence>